<dbReference type="PANTHER" id="PTHR22901:SF0">
    <property type="entry name" value="SIALATE O-ACETYLESTERASE"/>
    <property type="match status" value="1"/>
</dbReference>
<feature type="domain" description="Sialate O-acetylesterase" evidence="4">
    <location>
        <begin position="106"/>
        <end position="367"/>
    </location>
</feature>
<evidence type="ECO:0000313" key="6">
    <source>
        <dbReference type="Proteomes" id="UP001161325"/>
    </source>
</evidence>
<dbReference type="InterPro" id="IPR005181">
    <property type="entry name" value="SASA"/>
</dbReference>
<dbReference type="RefSeq" id="WP_284348087.1">
    <property type="nucleotide sequence ID" value="NZ_BRXS01000001.1"/>
</dbReference>
<keyword evidence="6" id="KW-1185">Reference proteome</keyword>
<comment type="caution">
    <text evidence="5">The sequence shown here is derived from an EMBL/GenBank/DDBJ whole genome shotgun (WGS) entry which is preliminary data.</text>
</comment>
<dbReference type="Pfam" id="PF03629">
    <property type="entry name" value="SASA"/>
    <property type="match status" value="1"/>
</dbReference>
<reference evidence="5" key="1">
    <citation type="submission" date="2022-08" db="EMBL/GenBank/DDBJ databases">
        <title>Draft genome sequencing of Roseisolibacter agri AW1220.</title>
        <authorList>
            <person name="Tobiishi Y."/>
            <person name="Tonouchi A."/>
        </authorList>
    </citation>
    <scope>NUCLEOTIDE SEQUENCE</scope>
    <source>
        <strain evidence="5">AW1220</strain>
    </source>
</reference>
<feature type="chain" id="PRO_5041293479" evidence="3">
    <location>
        <begin position="23"/>
        <end position="488"/>
    </location>
</feature>
<proteinExistence type="predicted"/>
<evidence type="ECO:0000256" key="1">
    <source>
        <dbReference type="ARBA" id="ARBA00022801"/>
    </source>
</evidence>
<dbReference type="AlphaFoldDB" id="A0AA37Q2Z3"/>
<gene>
    <name evidence="5" type="ORF">rosag_01600</name>
</gene>
<evidence type="ECO:0000256" key="3">
    <source>
        <dbReference type="SAM" id="SignalP"/>
    </source>
</evidence>
<feature type="region of interest" description="Disordered" evidence="2">
    <location>
        <begin position="466"/>
        <end position="488"/>
    </location>
</feature>
<dbReference type="GO" id="GO:0005975">
    <property type="term" value="P:carbohydrate metabolic process"/>
    <property type="evidence" value="ECO:0007669"/>
    <property type="project" value="TreeGrafter"/>
</dbReference>
<keyword evidence="1" id="KW-0378">Hydrolase</keyword>
<feature type="signal peptide" evidence="3">
    <location>
        <begin position="1"/>
        <end position="22"/>
    </location>
</feature>
<dbReference type="SUPFAM" id="SSF52266">
    <property type="entry name" value="SGNH hydrolase"/>
    <property type="match status" value="1"/>
</dbReference>
<organism evidence="5 6">
    <name type="scientific">Roseisolibacter agri</name>
    <dbReference type="NCBI Taxonomy" id="2014610"/>
    <lineage>
        <taxon>Bacteria</taxon>
        <taxon>Pseudomonadati</taxon>
        <taxon>Gemmatimonadota</taxon>
        <taxon>Gemmatimonadia</taxon>
        <taxon>Gemmatimonadales</taxon>
        <taxon>Gemmatimonadaceae</taxon>
        <taxon>Roseisolibacter</taxon>
    </lineage>
</organism>
<evidence type="ECO:0000313" key="5">
    <source>
        <dbReference type="EMBL" id="GLC23647.1"/>
    </source>
</evidence>
<dbReference type="Gene3D" id="2.60.40.10">
    <property type="entry name" value="Immunoglobulins"/>
    <property type="match status" value="1"/>
</dbReference>
<dbReference type="GO" id="GO:0001681">
    <property type="term" value="F:sialate O-acetylesterase activity"/>
    <property type="evidence" value="ECO:0007669"/>
    <property type="project" value="InterPro"/>
</dbReference>
<dbReference type="PANTHER" id="PTHR22901">
    <property type="entry name" value="SIALATE O-ACETYLESTERASE"/>
    <property type="match status" value="1"/>
</dbReference>
<dbReference type="InterPro" id="IPR013783">
    <property type="entry name" value="Ig-like_fold"/>
</dbReference>
<sequence length="488" mass="51933">MTFALRALAALGAFTLAAPAHAQVTLHPLFVDGAVLQRGVRLPVWGTAPAGERVTVTVAGQRATAVAGADGAWRVRLAPLAAGGPHVLVAAGRADTARARDVLVGEVWVAGGQSNMGLVTRRVPGADTVLAQAPDSGLRLFLVGQDSADAPIAAPRRGTWTRADSATVAGFSAVAYYFARDLRRRLGVPVGIIGSYWGGTTAETWASRPAMDRVPALQPLLARFDAEQRDPSLRKLPLPKAPKRPAILYNAMIASLQPYAIRGAIWYQGESNAGRATEYRALFPAVIDGWRAGWGQGDFPFLFVQLPGYLPDTVETPRANWAQLRAAQLHVARTVPNVGMIVSHDQGEPHDLHPTRKDVVGARLARAARALAYGEPVAWAGPRFEALRVRGDTAELTFSHARTLVARGDTLAGFELAGADGRWVPARAVVRGARVLAWSPALRAPTAARYGWRDFPIANLTDTDGLPASPFRTDDAPAGRTAGASSRR</sequence>
<dbReference type="EMBL" id="BRXS01000001">
    <property type="protein sequence ID" value="GLC23647.1"/>
    <property type="molecule type" value="Genomic_DNA"/>
</dbReference>
<keyword evidence="3" id="KW-0732">Signal</keyword>
<accession>A0AA37Q2Z3</accession>
<protein>
    <submittedName>
        <fullName evidence="5">9-O-acetylesterase</fullName>
    </submittedName>
</protein>
<dbReference type="InterPro" id="IPR039329">
    <property type="entry name" value="SIAE"/>
</dbReference>
<name>A0AA37Q2Z3_9BACT</name>
<dbReference type="InterPro" id="IPR036514">
    <property type="entry name" value="SGNH_hydro_sf"/>
</dbReference>
<dbReference type="Gene3D" id="3.40.50.1110">
    <property type="entry name" value="SGNH hydrolase"/>
    <property type="match status" value="1"/>
</dbReference>
<evidence type="ECO:0000256" key="2">
    <source>
        <dbReference type="SAM" id="MobiDB-lite"/>
    </source>
</evidence>
<evidence type="ECO:0000259" key="4">
    <source>
        <dbReference type="Pfam" id="PF03629"/>
    </source>
</evidence>
<dbReference type="Proteomes" id="UP001161325">
    <property type="component" value="Unassembled WGS sequence"/>
</dbReference>